<protein>
    <submittedName>
        <fullName evidence="1">Uncharacterized protein</fullName>
    </submittedName>
</protein>
<dbReference type="Proteomes" id="UP000526734">
    <property type="component" value="Unassembled WGS sequence"/>
</dbReference>
<dbReference type="AlphaFoldDB" id="A0A7W3ZA75"/>
<gene>
    <name evidence="1" type="ORF">H4281_10170</name>
</gene>
<comment type="caution">
    <text evidence="1">The sequence shown here is derived from an EMBL/GenBank/DDBJ whole genome shotgun (WGS) entry which is preliminary data.</text>
</comment>
<organism evidence="1 2">
    <name type="scientific">Amycolatopsis dendrobii</name>
    <dbReference type="NCBI Taxonomy" id="2760662"/>
    <lineage>
        <taxon>Bacteria</taxon>
        <taxon>Bacillati</taxon>
        <taxon>Actinomycetota</taxon>
        <taxon>Actinomycetes</taxon>
        <taxon>Pseudonocardiales</taxon>
        <taxon>Pseudonocardiaceae</taxon>
        <taxon>Amycolatopsis</taxon>
    </lineage>
</organism>
<dbReference type="RefSeq" id="WP_182890615.1">
    <property type="nucleotide sequence ID" value="NZ_JACGZW010000003.1"/>
</dbReference>
<evidence type="ECO:0000313" key="2">
    <source>
        <dbReference type="Proteomes" id="UP000526734"/>
    </source>
</evidence>
<name>A0A7W3ZA75_9PSEU</name>
<reference evidence="1 2" key="1">
    <citation type="submission" date="2020-08" db="EMBL/GenBank/DDBJ databases">
        <title>Amycolatopsis sp. nov. DR6-1 isolated from Dendrobium heterocarpum.</title>
        <authorList>
            <person name="Tedsree N."/>
            <person name="Kuncharoen N."/>
            <person name="Likhitwitayawuid K."/>
            <person name="Tanasupawat S."/>
        </authorList>
    </citation>
    <scope>NUCLEOTIDE SEQUENCE [LARGE SCALE GENOMIC DNA]</scope>
    <source>
        <strain evidence="1 2">DR6-1</strain>
    </source>
</reference>
<accession>A0A7W3ZA75</accession>
<keyword evidence="2" id="KW-1185">Reference proteome</keyword>
<dbReference type="EMBL" id="JACGZW010000003">
    <property type="protein sequence ID" value="MBB1153494.1"/>
    <property type="molecule type" value="Genomic_DNA"/>
</dbReference>
<sequence length="206" mass="22485">MANAFSYTIQQAVCGMVAGPALCNGTVVAIGKEDRYGYRKVRVSYAKDGEHEYSVSRSGACDYLSPRPMRPTMNDDRVTPNEAYTVTPDADGSFAAAFDGGSLGSFATEAEAWSFTLCHDWEAREAARLAELNVTDAITGCLWGEHPSAAFAAAARGPEALQEFARKTFDSPAPWAGYWTQSLARDLRKLGYDAVDWSKVLERFAR</sequence>
<evidence type="ECO:0000313" key="1">
    <source>
        <dbReference type="EMBL" id="MBB1153494.1"/>
    </source>
</evidence>
<proteinExistence type="predicted"/>